<dbReference type="KEGG" id="apal:BN85406790"/>
<feature type="transmembrane region" description="Helical" evidence="1">
    <location>
        <begin position="72"/>
        <end position="91"/>
    </location>
</feature>
<dbReference type="Pfam" id="PF09945">
    <property type="entry name" value="DUF2177"/>
    <property type="match status" value="1"/>
</dbReference>
<feature type="transmembrane region" description="Helical" evidence="1">
    <location>
        <begin position="7"/>
        <end position="24"/>
    </location>
</feature>
<dbReference type="STRING" id="1318466.BN85406790"/>
<feature type="transmembrane region" description="Helical" evidence="1">
    <location>
        <begin position="44"/>
        <end position="63"/>
    </location>
</feature>
<keyword evidence="1" id="KW-0812">Transmembrane</keyword>
<protein>
    <recommendedName>
        <fullName evidence="4">DUF2177 domain-containing protein</fullName>
    </recommendedName>
</protein>
<reference evidence="2 3" key="1">
    <citation type="journal article" date="2013" name="J. Mol. Microbiol. Biotechnol.">
        <title>Analysis of the Complete Genomes of Acholeplasma brassicae , A. palmae and A. laidlawii and Their Comparison to the Obligate Parasites from ' Candidatus Phytoplasma'.</title>
        <authorList>
            <person name="Kube M."/>
            <person name="Siewert C."/>
            <person name="Migdoll A.M."/>
            <person name="Duduk B."/>
            <person name="Holz S."/>
            <person name="Rabus R."/>
            <person name="Seemuller E."/>
            <person name="Mitrovic J."/>
            <person name="Muller I."/>
            <person name="Buttner C."/>
            <person name="Reinhardt R."/>
        </authorList>
    </citation>
    <scope>NUCLEOTIDE SEQUENCE [LARGE SCALE GENOMIC DNA]</scope>
    <source>
        <strain evidence="2 3">J233</strain>
    </source>
</reference>
<dbReference type="OrthoDB" id="166547at2"/>
<keyword evidence="1" id="KW-0472">Membrane</keyword>
<keyword evidence="3" id="KW-1185">Reference proteome</keyword>
<keyword evidence="1" id="KW-1133">Transmembrane helix</keyword>
<organism evidence="2 3">
    <name type="scientific">Alteracholeplasma palmae (strain ATCC 49389 / J233)</name>
    <name type="common">Acholeplasma palmae</name>
    <dbReference type="NCBI Taxonomy" id="1318466"/>
    <lineage>
        <taxon>Bacteria</taxon>
        <taxon>Bacillati</taxon>
        <taxon>Mycoplasmatota</taxon>
        <taxon>Mollicutes</taxon>
        <taxon>Acholeplasmatales</taxon>
        <taxon>Acholeplasmataceae</taxon>
        <taxon>Acholeplasma</taxon>
    </lineage>
</organism>
<gene>
    <name evidence="2" type="ORF">BN85406790</name>
</gene>
<sequence>MSFLKLFGISVLVFFVIDIIWLALISRNLYQSQIGFLMKEKVNWAAAIIFYFIFIAGMTYLILMPSVEHNYSYLRIMITGAVFGLVCYATYDLTNLATLKDWPLKITIIDLIWGTTLGSVTSLITIYLYKLITK</sequence>
<evidence type="ECO:0000313" key="3">
    <source>
        <dbReference type="Proteomes" id="UP000032740"/>
    </source>
</evidence>
<dbReference type="RefSeq" id="WP_026658489.1">
    <property type="nucleotide sequence ID" value="NC_022538.1"/>
</dbReference>
<evidence type="ECO:0008006" key="4">
    <source>
        <dbReference type="Google" id="ProtNLM"/>
    </source>
</evidence>
<evidence type="ECO:0000313" key="2">
    <source>
        <dbReference type="EMBL" id="CCV64256.1"/>
    </source>
</evidence>
<dbReference type="InterPro" id="IPR018687">
    <property type="entry name" value="DUF2177_membr"/>
</dbReference>
<feature type="transmembrane region" description="Helical" evidence="1">
    <location>
        <begin position="111"/>
        <end position="129"/>
    </location>
</feature>
<dbReference type="EMBL" id="FO681347">
    <property type="protein sequence ID" value="CCV64256.1"/>
    <property type="molecule type" value="Genomic_DNA"/>
</dbReference>
<dbReference type="Proteomes" id="UP000032740">
    <property type="component" value="Chromosome"/>
</dbReference>
<proteinExistence type="predicted"/>
<evidence type="ECO:0000256" key="1">
    <source>
        <dbReference type="SAM" id="Phobius"/>
    </source>
</evidence>
<dbReference type="AlphaFoldDB" id="U4KRK8"/>
<accession>U4KRK8</accession>
<dbReference type="HOGENOM" id="CLU_140354_0_0_14"/>
<name>U4KRK8_ALTPJ</name>